<dbReference type="SMART" id="SM00796">
    <property type="entry name" value="AHS1"/>
    <property type="match status" value="1"/>
</dbReference>
<evidence type="ECO:0000313" key="5">
    <source>
        <dbReference type="EMBL" id="MBC5722625.1"/>
    </source>
</evidence>
<sequence length="261" mass="29307">MAEFVIKPVGDCALCAEFKNEISVAVNQQVHALDRALSTAHIPGVVETVPAYRTLIVYYRPEVVRYEELKACILALTDFSESKASVGGQVIELPVLYGGEVDLDPNAPHYDGWDGRETAPDREDVLAHEKITWDEFVHRHSANLCYIYFQAFAIGHSYVGNPVKTFTVPRRTTPRTKIPQGSIAIWADQTVLNGFDLPCGWQVVGRTPVMLYDDKKDPASFCLSGQWLKFVPIDQVEYARIRKLSLAGEYQPVTYERKVGE</sequence>
<feature type="domain" description="Carboxyltransferase" evidence="4">
    <location>
        <begin position="4"/>
        <end position="222"/>
    </location>
</feature>
<dbReference type="Pfam" id="PF02682">
    <property type="entry name" value="CT_C_D"/>
    <property type="match status" value="1"/>
</dbReference>
<dbReference type="SUPFAM" id="SSF160467">
    <property type="entry name" value="PH0987 N-terminal domain-like"/>
    <property type="match status" value="1"/>
</dbReference>
<dbReference type="RefSeq" id="WP_186852695.1">
    <property type="nucleotide sequence ID" value="NZ_JACOPO010000004.1"/>
</dbReference>
<dbReference type="InterPro" id="IPR003833">
    <property type="entry name" value="CT_C_D"/>
</dbReference>
<accession>A0A8J6J8U5</accession>
<dbReference type="GO" id="GO:0005524">
    <property type="term" value="F:ATP binding"/>
    <property type="evidence" value="ECO:0007669"/>
    <property type="project" value="UniProtKB-KW"/>
</dbReference>
<dbReference type="InterPro" id="IPR029000">
    <property type="entry name" value="Cyclophilin-like_dom_sf"/>
</dbReference>
<dbReference type="Gene3D" id="3.30.1360.40">
    <property type="match status" value="1"/>
</dbReference>
<comment type="caution">
    <text evidence="5">The sequence shown here is derived from an EMBL/GenBank/DDBJ whole genome shotgun (WGS) entry which is preliminary data.</text>
</comment>
<organism evidence="5 6">
    <name type="scientific">Flintibacter hominis</name>
    <dbReference type="NCBI Taxonomy" id="2763048"/>
    <lineage>
        <taxon>Bacteria</taxon>
        <taxon>Bacillati</taxon>
        <taxon>Bacillota</taxon>
        <taxon>Clostridia</taxon>
        <taxon>Eubacteriales</taxon>
        <taxon>Flintibacter</taxon>
    </lineage>
</organism>
<evidence type="ECO:0000256" key="2">
    <source>
        <dbReference type="ARBA" id="ARBA00022801"/>
    </source>
</evidence>
<dbReference type="Gene3D" id="2.40.100.10">
    <property type="entry name" value="Cyclophilin-like"/>
    <property type="match status" value="1"/>
</dbReference>
<keyword evidence="3" id="KW-0067">ATP-binding</keyword>
<evidence type="ECO:0000313" key="6">
    <source>
        <dbReference type="Proteomes" id="UP000628736"/>
    </source>
</evidence>
<dbReference type="GO" id="GO:0016787">
    <property type="term" value="F:hydrolase activity"/>
    <property type="evidence" value="ECO:0007669"/>
    <property type="project" value="UniProtKB-KW"/>
</dbReference>
<keyword evidence="2 5" id="KW-0378">Hydrolase</keyword>
<reference evidence="5" key="1">
    <citation type="submission" date="2020-08" db="EMBL/GenBank/DDBJ databases">
        <title>Genome public.</title>
        <authorList>
            <person name="Liu C."/>
            <person name="Sun Q."/>
        </authorList>
    </citation>
    <scope>NUCLEOTIDE SEQUENCE</scope>
    <source>
        <strain evidence="5">NSJ-23</strain>
    </source>
</reference>
<dbReference type="EMBL" id="JACOPO010000004">
    <property type="protein sequence ID" value="MBC5722625.1"/>
    <property type="molecule type" value="Genomic_DNA"/>
</dbReference>
<dbReference type="Proteomes" id="UP000628736">
    <property type="component" value="Unassembled WGS sequence"/>
</dbReference>
<keyword evidence="1" id="KW-0547">Nucleotide-binding</keyword>
<dbReference type="PANTHER" id="PTHR34698">
    <property type="entry name" value="5-OXOPROLINASE SUBUNIT B"/>
    <property type="match status" value="1"/>
</dbReference>
<evidence type="ECO:0000259" key="4">
    <source>
        <dbReference type="SMART" id="SM00796"/>
    </source>
</evidence>
<evidence type="ECO:0000256" key="1">
    <source>
        <dbReference type="ARBA" id="ARBA00022741"/>
    </source>
</evidence>
<evidence type="ECO:0000256" key="3">
    <source>
        <dbReference type="ARBA" id="ARBA00022840"/>
    </source>
</evidence>
<gene>
    <name evidence="5" type="ORF">H8S11_07350</name>
</gene>
<proteinExistence type="predicted"/>
<dbReference type="PANTHER" id="PTHR34698:SF2">
    <property type="entry name" value="5-OXOPROLINASE SUBUNIT B"/>
    <property type="match status" value="1"/>
</dbReference>
<name>A0A8J6J8U5_9FIRM</name>
<dbReference type="SUPFAM" id="SSF50891">
    <property type="entry name" value="Cyclophilin-like"/>
    <property type="match status" value="1"/>
</dbReference>
<dbReference type="AlphaFoldDB" id="A0A8J6J8U5"/>
<protein>
    <submittedName>
        <fullName evidence="5">Allophanate hydrolase subunit 1</fullName>
    </submittedName>
</protein>
<keyword evidence="6" id="KW-1185">Reference proteome</keyword>
<dbReference type="InterPro" id="IPR010016">
    <property type="entry name" value="PxpB"/>
</dbReference>